<dbReference type="GO" id="GO:0008976">
    <property type="term" value="F:polyphosphate kinase activity"/>
    <property type="evidence" value="ECO:0007669"/>
    <property type="project" value="UniProtKB-UniRule"/>
</dbReference>
<dbReference type="PANTHER" id="PTHR34383:SF1">
    <property type="entry name" value="ADP-POLYPHOSPHATE PHOSPHOTRANSFERASE"/>
    <property type="match status" value="1"/>
</dbReference>
<dbReference type="Gene3D" id="3.40.50.300">
    <property type="entry name" value="P-loop containing nucleotide triphosphate hydrolases"/>
    <property type="match status" value="1"/>
</dbReference>
<gene>
    <name evidence="6" type="ORF">DEU51_118143</name>
</gene>
<sequence>MAKDKKKAAKTSETPRLKNKAYLEELRTLHVELVKLQEWVIAKGVKVCIVFEGRDGAGKGGTIKAITERVSPRIFRVVALPAPTEREKSQMYVQRYLPHLPAAGEVVIFDRSWYNRAGVERVMGFCTEEQADKFLKSTPLVERAIVESGVILIKYWLEVSPQEQTRRLEARINDGRKTWKLTGMDLKSYSRWYDYSRARDEMFKHTDTNHAPWLVADSNDKRRARLNIITDLLSRIPYEEVAHEPVTLPKRQKPGKYREPDYQYKRVADKF</sequence>
<evidence type="ECO:0000256" key="4">
    <source>
        <dbReference type="RuleBase" id="RU369062"/>
    </source>
</evidence>
<accession>A0A370S577</accession>
<dbReference type="NCBIfam" id="TIGR03707">
    <property type="entry name" value="PPK2_P_aer"/>
    <property type="match status" value="1"/>
</dbReference>
<evidence type="ECO:0000256" key="2">
    <source>
        <dbReference type="ARBA" id="ARBA00022679"/>
    </source>
</evidence>
<comment type="function">
    <text evidence="4">Uses inorganic polyphosphate (polyP) as a donor to convert GDP to GTP or ADP to ATP.</text>
</comment>
<protein>
    <recommendedName>
        <fullName evidence="4">ADP/GDP-polyphosphate phosphotransferase</fullName>
        <ecNumber evidence="4">2.7.4.-</ecNumber>
    </recommendedName>
    <alternativeName>
        <fullName evidence="4">Polyphosphate kinase PPK2</fullName>
    </alternativeName>
</protein>
<evidence type="ECO:0000256" key="1">
    <source>
        <dbReference type="ARBA" id="ARBA00009924"/>
    </source>
</evidence>
<dbReference type="SUPFAM" id="SSF52540">
    <property type="entry name" value="P-loop containing nucleoside triphosphate hydrolases"/>
    <property type="match status" value="1"/>
</dbReference>
<evidence type="ECO:0000313" key="7">
    <source>
        <dbReference type="Proteomes" id="UP000255365"/>
    </source>
</evidence>
<dbReference type="InterPro" id="IPR022488">
    <property type="entry name" value="PPK2-related"/>
</dbReference>
<name>A0A370S577_PSEJE</name>
<evidence type="ECO:0000256" key="3">
    <source>
        <dbReference type="ARBA" id="ARBA00022777"/>
    </source>
</evidence>
<keyword evidence="2 4" id="KW-0808">Transferase</keyword>
<dbReference type="InterPro" id="IPR027417">
    <property type="entry name" value="P-loop_NTPase"/>
</dbReference>
<dbReference type="Pfam" id="PF03976">
    <property type="entry name" value="PPK2"/>
    <property type="match status" value="1"/>
</dbReference>
<proteinExistence type="inferred from homology"/>
<dbReference type="InterPro" id="IPR016898">
    <property type="entry name" value="Polyphosphate_phosphotransfera"/>
</dbReference>
<dbReference type="EMBL" id="QRAV01000018">
    <property type="protein sequence ID" value="RDL14804.1"/>
    <property type="molecule type" value="Genomic_DNA"/>
</dbReference>
<feature type="domain" description="Polyphosphate kinase-2-related" evidence="5">
    <location>
        <begin position="17"/>
        <end position="242"/>
    </location>
</feature>
<dbReference type="Proteomes" id="UP000255365">
    <property type="component" value="Unassembled WGS sequence"/>
</dbReference>
<dbReference type="AlphaFoldDB" id="A0A370S577"/>
<dbReference type="EC" id="2.7.4.-" evidence="4"/>
<evidence type="ECO:0000259" key="5">
    <source>
        <dbReference type="Pfam" id="PF03976"/>
    </source>
</evidence>
<evidence type="ECO:0000313" key="6">
    <source>
        <dbReference type="EMBL" id="RDL14804.1"/>
    </source>
</evidence>
<comment type="caution">
    <text evidence="6">The sequence shown here is derived from an EMBL/GenBank/DDBJ whole genome shotgun (WGS) entry which is preliminary data.</text>
</comment>
<dbReference type="GO" id="GO:0006793">
    <property type="term" value="P:phosphorus metabolic process"/>
    <property type="evidence" value="ECO:0007669"/>
    <property type="project" value="InterPro"/>
</dbReference>
<comment type="subunit">
    <text evidence="4">Homotetramer.</text>
</comment>
<comment type="similarity">
    <text evidence="1 4">Belongs to the polyphosphate kinase 2 (PPK2) family. Class I subfamily.</text>
</comment>
<dbReference type="PIRSF" id="PIRSF028756">
    <property type="entry name" value="PPK2_prd"/>
    <property type="match status" value="1"/>
</dbReference>
<dbReference type="PANTHER" id="PTHR34383">
    <property type="entry name" value="POLYPHOSPHATE:AMP PHOSPHOTRANSFERASE-RELATED"/>
    <property type="match status" value="1"/>
</dbReference>
<dbReference type="InterPro" id="IPR022486">
    <property type="entry name" value="PPK2_PA0141"/>
</dbReference>
<dbReference type="RefSeq" id="WP_042558878.1">
    <property type="nucleotide sequence ID" value="NZ_QRAV01000018.1"/>
</dbReference>
<organism evidence="6 7">
    <name type="scientific">Pseudomonas jessenii</name>
    <dbReference type="NCBI Taxonomy" id="77298"/>
    <lineage>
        <taxon>Bacteria</taxon>
        <taxon>Pseudomonadati</taxon>
        <taxon>Pseudomonadota</taxon>
        <taxon>Gammaproteobacteria</taxon>
        <taxon>Pseudomonadales</taxon>
        <taxon>Pseudomonadaceae</taxon>
        <taxon>Pseudomonas</taxon>
    </lineage>
</organism>
<reference evidence="6 7" key="1">
    <citation type="submission" date="2018-07" db="EMBL/GenBank/DDBJ databases">
        <title>Genome sequencing of rice bacterial endophytes.</title>
        <authorList>
            <person name="Venturi V."/>
        </authorList>
    </citation>
    <scope>NUCLEOTIDE SEQUENCE [LARGE SCALE GENOMIC DNA]</scope>
    <source>
        <strain evidence="6 7">E2333</strain>
    </source>
</reference>
<keyword evidence="3 4" id="KW-0418">Kinase</keyword>